<keyword evidence="2" id="KW-0732">Signal</keyword>
<dbReference type="InterPro" id="IPR038161">
    <property type="entry name" value="VirB9/CagX/TrbG_C_sf"/>
</dbReference>
<evidence type="ECO:0000256" key="3">
    <source>
        <dbReference type="SAM" id="MobiDB-lite"/>
    </source>
</evidence>
<dbReference type="InterPro" id="IPR033645">
    <property type="entry name" value="VirB9/CagX/TrbG_C"/>
</dbReference>
<protein>
    <recommendedName>
        <fullName evidence="6">P-type conjugative transfer protein VirB9</fullName>
    </recommendedName>
</protein>
<dbReference type="KEGG" id="chq:AQ619_05575"/>
<evidence type="ECO:0000256" key="1">
    <source>
        <dbReference type="ARBA" id="ARBA00006135"/>
    </source>
</evidence>
<reference evidence="4 5" key="1">
    <citation type="submission" date="2015-10" db="EMBL/GenBank/DDBJ databases">
        <title>Conservation of the essential genome among Caulobacter and Brevundimonas species.</title>
        <authorList>
            <person name="Scott D."/>
            <person name="Ely B."/>
        </authorList>
    </citation>
    <scope>NUCLEOTIDE SEQUENCE [LARGE SCALE GENOMIC DNA]</scope>
    <source>
        <strain evidence="4 5">CB4</strain>
    </source>
</reference>
<evidence type="ECO:0008006" key="6">
    <source>
        <dbReference type="Google" id="ProtNLM"/>
    </source>
</evidence>
<organism evidence="4 5">
    <name type="scientific">Caulobacter henricii</name>
    <dbReference type="NCBI Taxonomy" id="69395"/>
    <lineage>
        <taxon>Bacteria</taxon>
        <taxon>Pseudomonadati</taxon>
        <taxon>Pseudomonadota</taxon>
        <taxon>Alphaproteobacteria</taxon>
        <taxon>Caulobacterales</taxon>
        <taxon>Caulobacteraceae</taxon>
        <taxon>Caulobacter</taxon>
    </lineage>
</organism>
<dbReference type="AlphaFoldDB" id="A0A0P0NXV1"/>
<sequence>MVWLALAGGTAQAAVTPRPGPGDPRIRVAPYDPDQVVALTGVLGYQFSIEFADDERIENVSIGDALGWQVTPNAKASLLFLKPLSRTPVTNMTVVTTARRYSFELSVSPSSGAAAARSAMFALRFDYPPPPPEPPPPPVETRPPPRVANAAYSYEGSVGSLPARVFDDGAATYFQFDAGEDYPAIFAIDADGGEAVVNSTERDGYVVVDQVSRGFALRRGTDVTRLYNDAYRDRTAGPLSPKPREKAKPRLRWFQK</sequence>
<comment type="similarity">
    <text evidence="1">Belongs to the TrbG/VirB9 family.</text>
</comment>
<dbReference type="CDD" id="cd06911">
    <property type="entry name" value="VirB9_CagX_TrbG"/>
    <property type="match status" value="1"/>
</dbReference>
<evidence type="ECO:0000313" key="5">
    <source>
        <dbReference type="Proteomes" id="UP000056905"/>
    </source>
</evidence>
<feature type="region of interest" description="Disordered" evidence="3">
    <location>
        <begin position="230"/>
        <end position="256"/>
    </location>
</feature>
<dbReference type="Proteomes" id="UP000056905">
    <property type="component" value="Chromosome"/>
</dbReference>
<dbReference type="EMBL" id="CP013002">
    <property type="protein sequence ID" value="ALL12867.1"/>
    <property type="molecule type" value="Genomic_DNA"/>
</dbReference>
<accession>A0A0P0NXV1</accession>
<name>A0A0P0NXV1_9CAUL</name>
<proteinExistence type="inferred from homology"/>
<dbReference type="STRING" id="69395.AQ619_05575"/>
<keyword evidence="5" id="KW-1185">Reference proteome</keyword>
<gene>
    <name evidence="4" type="ORF">AQ619_05575</name>
</gene>
<dbReference type="Pfam" id="PF03524">
    <property type="entry name" value="CagX"/>
    <property type="match status" value="1"/>
</dbReference>
<dbReference type="InterPro" id="IPR010258">
    <property type="entry name" value="Conjugal_tfr_TrbG/VirB9/CagX"/>
</dbReference>
<dbReference type="Gene3D" id="2.60.40.2500">
    <property type="match status" value="1"/>
</dbReference>
<evidence type="ECO:0000313" key="4">
    <source>
        <dbReference type="EMBL" id="ALL12867.1"/>
    </source>
</evidence>
<evidence type="ECO:0000256" key="2">
    <source>
        <dbReference type="ARBA" id="ARBA00022729"/>
    </source>
</evidence>